<dbReference type="GO" id="GO:0015833">
    <property type="term" value="P:peptide transport"/>
    <property type="evidence" value="ECO:0007669"/>
    <property type="project" value="TreeGrafter"/>
</dbReference>
<keyword evidence="2" id="KW-1133">Transmembrane helix</keyword>
<gene>
    <name evidence="4" type="ORF">BAQU_1208</name>
</gene>
<dbReference type="InterPro" id="IPR039424">
    <property type="entry name" value="SBP_5"/>
</dbReference>
<keyword evidence="5" id="KW-1185">Reference proteome</keyword>
<feature type="compositionally biased region" description="Polar residues" evidence="1">
    <location>
        <begin position="50"/>
        <end position="64"/>
    </location>
</feature>
<dbReference type="Proteomes" id="UP000216451">
    <property type="component" value="Unassembled WGS sequence"/>
</dbReference>
<feature type="domain" description="Solute-binding protein family 5" evidence="3">
    <location>
        <begin position="155"/>
        <end position="486"/>
    </location>
</feature>
<name>A0A261G804_9BIFI</name>
<keyword evidence="2" id="KW-0472">Membrane</keyword>
<dbReference type="GO" id="GO:1904680">
    <property type="term" value="F:peptide transmembrane transporter activity"/>
    <property type="evidence" value="ECO:0007669"/>
    <property type="project" value="TreeGrafter"/>
</dbReference>
<evidence type="ECO:0000259" key="3">
    <source>
        <dbReference type="Pfam" id="PF00496"/>
    </source>
</evidence>
<dbReference type="SUPFAM" id="SSF53850">
    <property type="entry name" value="Periplasmic binding protein-like II"/>
    <property type="match status" value="1"/>
</dbReference>
<reference evidence="4 5" key="1">
    <citation type="journal article" date="2017" name="BMC Genomics">
        <title>Comparative genomic and phylogenomic analyses of the Bifidobacteriaceae family.</title>
        <authorList>
            <person name="Lugli G.A."/>
            <person name="Milani C."/>
            <person name="Turroni F."/>
            <person name="Duranti S."/>
            <person name="Mancabelli L."/>
            <person name="Mangifesta M."/>
            <person name="Ferrario C."/>
            <person name="Modesto M."/>
            <person name="Mattarelli P."/>
            <person name="Jiri K."/>
            <person name="van Sinderen D."/>
            <person name="Ventura M."/>
        </authorList>
    </citation>
    <scope>NUCLEOTIDE SEQUENCE [LARGE SCALE GENOMIC DNA]</scope>
    <source>
        <strain evidence="4 5">LMG 28769</strain>
    </source>
</reference>
<proteinExistence type="predicted"/>
<sequence>MLRRWDARQITQYQNSNDRENIMAENLNSGDARSTTTGTTGLVHDDQHVAEQSTGTAGSTDDSLNSYQKRHRRVPPWIWIVAAIAAVAIIVGGVFAYRHRNSTGSVAATSHSISIGLKLAPTNLDIRNETGAALDQVLIGNVYEGLVARDADNAVVPALAKSWTVSKDAKTYTFTLNAGERFSNGDALDSKDVAWSLNSLISNDYVNAQALANVESVSADGATTVVVKLKAPDATLLWNLTGRAGLVLDEDAQYDAKTQAVGSGPYLVQSFKQNESLTLKANPHYWGSHKAKTQTVVLRYLTDDNAAINALKSNNVQVLAPITENLSSSVSKDGNFVVKAGDDTDKFVLAFNGAGSKTSDKRVREAIRYAIDNKALISSRGGADAMLGGPIPALDPGYENLTKLYPFDQAKAKKLLSEAGYNASKPLKLDLEYANIYGTEIGDQLRSQLKTVGIELNVKVVEFSAWLQDVYTNKNYDLSLVDHNESHDFYTWANPDYYFNYDNKQVQDLYAKAVSSTTNSEYESYLRKAARLVSEDAPADWLFNYRVTTAYRKGVTGFPLNLNQFQLPLWNVQYRA</sequence>
<evidence type="ECO:0000256" key="1">
    <source>
        <dbReference type="SAM" id="MobiDB-lite"/>
    </source>
</evidence>
<feature type="compositionally biased region" description="Polar residues" evidence="1">
    <location>
        <begin position="27"/>
        <end position="40"/>
    </location>
</feature>
<evidence type="ECO:0000313" key="5">
    <source>
        <dbReference type="Proteomes" id="UP000216451"/>
    </source>
</evidence>
<evidence type="ECO:0000256" key="2">
    <source>
        <dbReference type="SAM" id="Phobius"/>
    </source>
</evidence>
<feature type="transmembrane region" description="Helical" evidence="2">
    <location>
        <begin position="77"/>
        <end position="97"/>
    </location>
</feature>
<dbReference type="PANTHER" id="PTHR30290">
    <property type="entry name" value="PERIPLASMIC BINDING COMPONENT OF ABC TRANSPORTER"/>
    <property type="match status" value="1"/>
</dbReference>
<dbReference type="Pfam" id="PF00496">
    <property type="entry name" value="SBP_bac_5"/>
    <property type="match status" value="1"/>
</dbReference>
<keyword evidence="2" id="KW-0812">Transmembrane</keyword>
<dbReference type="InterPro" id="IPR000914">
    <property type="entry name" value="SBP_5_dom"/>
</dbReference>
<dbReference type="Gene3D" id="3.40.190.10">
    <property type="entry name" value="Periplasmic binding protein-like II"/>
    <property type="match status" value="1"/>
</dbReference>
<protein>
    <submittedName>
        <fullName evidence="4">ABC transporter substrate-binding protein</fullName>
    </submittedName>
</protein>
<organism evidence="4 5">
    <name type="scientific">Bifidobacterium aquikefiri</name>
    <dbReference type="NCBI Taxonomy" id="1653207"/>
    <lineage>
        <taxon>Bacteria</taxon>
        <taxon>Bacillati</taxon>
        <taxon>Actinomycetota</taxon>
        <taxon>Actinomycetes</taxon>
        <taxon>Bifidobacteriales</taxon>
        <taxon>Bifidobacteriaceae</taxon>
        <taxon>Bifidobacterium</taxon>
    </lineage>
</organism>
<dbReference type="CDD" id="cd08494">
    <property type="entry name" value="PBP2_NikA_DppA_OppA_like_6"/>
    <property type="match status" value="1"/>
</dbReference>
<evidence type="ECO:0000313" key="4">
    <source>
        <dbReference type="EMBL" id="OZG67136.1"/>
    </source>
</evidence>
<comment type="caution">
    <text evidence="4">The sequence shown here is derived from an EMBL/GenBank/DDBJ whole genome shotgun (WGS) entry which is preliminary data.</text>
</comment>
<accession>A0A261G804</accession>
<dbReference type="EMBL" id="MWXA01000005">
    <property type="protein sequence ID" value="OZG67136.1"/>
    <property type="molecule type" value="Genomic_DNA"/>
</dbReference>
<dbReference type="AlphaFoldDB" id="A0A261G804"/>
<feature type="region of interest" description="Disordered" evidence="1">
    <location>
        <begin position="27"/>
        <end position="64"/>
    </location>
</feature>
<dbReference type="Gene3D" id="3.10.105.10">
    <property type="entry name" value="Dipeptide-binding Protein, Domain 3"/>
    <property type="match status" value="1"/>
</dbReference>